<gene>
    <name evidence="3" type="ORF">Dcar01_02876</name>
</gene>
<reference evidence="3 4" key="1">
    <citation type="submission" date="2024-02" db="EMBL/GenBank/DDBJ databases">
        <title>Deinococcus carri NBRC 110142.</title>
        <authorList>
            <person name="Ichikawa N."/>
            <person name="Katano-Makiyama Y."/>
            <person name="Hidaka K."/>
        </authorList>
    </citation>
    <scope>NUCLEOTIDE SEQUENCE [LARGE SCALE GENOMIC DNA]</scope>
    <source>
        <strain evidence="3 4">NBRC 110142</strain>
    </source>
</reference>
<dbReference type="Gene3D" id="1.25.40.10">
    <property type="entry name" value="Tetratricopeptide repeat domain"/>
    <property type="match status" value="2"/>
</dbReference>
<dbReference type="Gene3D" id="3.30.70.270">
    <property type="match status" value="1"/>
</dbReference>
<name>A0ABP9W9V0_9DEIO</name>
<dbReference type="InterPro" id="IPR029787">
    <property type="entry name" value="Nucleotide_cyclase"/>
</dbReference>
<dbReference type="Proteomes" id="UP001401887">
    <property type="component" value="Unassembled WGS sequence"/>
</dbReference>
<evidence type="ECO:0000313" key="4">
    <source>
        <dbReference type="Proteomes" id="UP001401887"/>
    </source>
</evidence>
<keyword evidence="4" id="KW-1185">Reference proteome</keyword>
<feature type="domain" description="GGDEF" evidence="2">
    <location>
        <begin position="427"/>
        <end position="561"/>
    </location>
</feature>
<dbReference type="EMBL" id="BAABRP010000013">
    <property type="protein sequence ID" value="GAA5514124.1"/>
    <property type="molecule type" value="Genomic_DNA"/>
</dbReference>
<dbReference type="SMART" id="SM00028">
    <property type="entry name" value="TPR"/>
    <property type="match status" value="4"/>
</dbReference>
<evidence type="ECO:0000259" key="2">
    <source>
        <dbReference type="PROSITE" id="PS50887"/>
    </source>
</evidence>
<dbReference type="InterPro" id="IPR011990">
    <property type="entry name" value="TPR-like_helical_dom_sf"/>
</dbReference>
<dbReference type="InterPro" id="IPR019734">
    <property type="entry name" value="TPR_rpt"/>
</dbReference>
<dbReference type="SUPFAM" id="SSF48452">
    <property type="entry name" value="TPR-like"/>
    <property type="match status" value="2"/>
</dbReference>
<dbReference type="CDD" id="cd01949">
    <property type="entry name" value="GGDEF"/>
    <property type="match status" value="1"/>
</dbReference>
<dbReference type="PANTHER" id="PTHR45138">
    <property type="entry name" value="REGULATORY COMPONENTS OF SENSORY TRANSDUCTION SYSTEM"/>
    <property type="match status" value="1"/>
</dbReference>
<dbReference type="PROSITE" id="PS50887">
    <property type="entry name" value="GGDEF"/>
    <property type="match status" value="1"/>
</dbReference>
<dbReference type="InterPro" id="IPR043128">
    <property type="entry name" value="Rev_trsase/Diguanyl_cyclase"/>
</dbReference>
<organism evidence="3 4">
    <name type="scientific">Deinococcus carri</name>
    <dbReference type="NCBI Taxonomy" id="1211323"/>
    <lineage>
        <taxon>Bacteria</taxon>
        <taxon>Thermotogati</taxon>
        <taxon>Deinococcota</taxon>
        <taxon>Deinococci</taxon>
        <taxon>Deinococcales</taxon>
        <taxon>Deinococcaceae</taxon>
        <taxon>Deinococcus</taxon>
    </lineage>
</organism>
<sequence length="564" mass="62382">MKSVRRPGPASIPSDAPPPLLRALSEARTDVARAWAYLALARHYRHHSLPLAASLAHEALDAALRAAAPDATVEVLSGLAFIEVAQGRQEKAFEHTALALDLAREHGLHHLEARVRNNRAIARLNAGDVLGTRRDLLDAQGLARTLGDVVDQAHVYVNLAYLENVSGHYPEALHQLSLLENLLPDLPEQEQPALRSYLYENSALTYLNIARQAHERDRPDVEAQARASAYAAIQASYRMLAVRPDVLMALSVEAHAARLALLEGDLERAHEHAAASLNHHHELGQQSYLDAHLAMAEVSAARGQSTLAHQHYQNALDLVRGQGRARETQEVLRAIARLYEQEGNLAGALETYRNALERAHRTLERLTHIEQRNEDLARELRQARAEASTWQDSVRRAEALARQDPLTGLLNRRGLQDALAELDDESAPFLLVMFDIDHFKAVNDRYSHVVGDAVLQSVAGQLVARLPEDSLLARYGGEEFVLVQEGVDPTEVPALVEGLRQAIEAHDWSALLPGTRLTISIGYTLTGDTDDQALRAAFEQADEHLYRAKRAGRNQVYPPVLVLR</sequence>
<dbReference type="SUPFAM" id="SSF55073">
    <property type="entry name" value="Nucleotide cyclase"/>
    <property type="match status" value="1"/>
</dbReference>
<dbReference type="SMART" id="SM00267">
    <property type="entry name" value="GGDEF"/>
    <property type="match status" value="1"/>
</dbReference>
<dbReference type="InterPro" id="IPR050469">
    <property type="entry name" value="Diguanylate_Cyclase"/>
</dbReference>
<dbReference type="NCBIfam" id="TIGR00254">
    <property type="entry name" value="GGDEF"/>
    <property type="match status" value="1"/>
</dbReference>
<evidence type="ECO:0000256" key="1">
    <source>
        <dbReference type="SAM" id="Coils"/>
    </source>
</evidence>
<protein>
    <recommendedName>
        <fullName evidence="2">GGDEF domain-containing protein</fullName>
    </recommendedName>
</protein>
<dbReference type="RefSeq" id="WP_345466446.1">
    <property type="nucleotide sequence ID" value="NZ_BAABRP010000013.1"/>
</dbReference>
<evidence type="ECO:0000313" key="3">
    <source>
        <dbReference type="EMBL" id="GAA5514124.1"/>
    </source>
</evidence>
<keyword evidence="1" id="KW-0175">Coiled coil</keyword>
<dbReference type="InterPro" id="IPR000160">
    <property type="entry name" value="GGDEF_dom"/>
</dbReference>
<dbReference type="PANTHER" id="PTHR45138:SF9">
    <property type="entry name" value="DIGUANYLATE CYCLASE DGCM-RELATED"/>
    <property type="match status" value="1"/>
</dbReference>
<feature type="coiled-coil region" evidence="1">
    <location>
        <begin position="349"/>
        <end position="400"/>
    </location>
</feature>
<proteinExistence type="predicted"/>
<accession>A0ABP9W9V0</accession>
<comment type="caution">
    <text evidence="3">The sequence shown here is derived from an EMBL/GenBank/DDBJ whole genome shotgun (WGS) entry which is preliminary data.</text>
</comment>
<dbReference type="Pfam" id="PF00990">
    <property type="entry name" value="GGDEF"/>
    <property type="match status" value="1"/>
</dbReference>